<reference evidence="2" key="2">
    <citation type="submission" date="2016-01" db="EMBL/GenBank/DDBJ databases">
        <authorList>
            <person name="Poehlein A."/>
            <person name="Schlien K."/>
            <person name="Gottschalk G."/>
            <person name="Buckel W."/>
            <person name="Daniel R."/>
        </authorList>
    </citation>
    <scope>NUCLEOTIDE SEQUENCE [LARGE SCALE GENOMIC DNA]</scope>
    <source>
        <strain evidence="2">X2</strain>
    </source>
</reference>
<organism evidence="1 2">
    <name type="scientific">Anaerotignum propionicum DSM 1682</name>
    <dbReference type="NCBI Taxonomy" id="991789"/>
    <lineage>
        <taxon>Bacteria</taxon>
        <taxon>Bacillati</taxon>
        <taxon>Bacillota</taxon>
        <taxon>Clostridia</taxon>
        <taxon>Lachnospirales</taxon>
        <taxon>Anaerotignaceae</taxon>
        <taxon>Anaerotignum</taxon>
    </lineage>
</organism>
<protein>
    <submittedName>
        <fullName evidence="1">Uncharacterized protein</fullName>
    </submittedName>
</protein>
<evidence type="ECO:0000313" key="2">
    <source>
        <dbReference type="Proteomes" id="UP000068026"/>
    </source>
</evidence>
<keyword evidence="2" id="KW-1185">Reference proteome</keyword>
<gene>
    <name evidence="1" type="ORF">CPRO_07870</name>
</gene>
<name>A0ABM5Y945_ANAPI</name>
<dbReference type="EMBL" id="CP014223">
    <property type="protein sequence ID" value="AMJ40388.1"/>
    <property type="molecule type" value="Genomic_DNA"/>
</dbReference>
<reference evidence="1 2" key="1">
    <citation type="journal article" date="2016" name="Genome Announc.">
        <title>Complete Genome Sequence of the Amino Acid-Fermenting Clostridium propionicum X2 (DSM 1682).</title>
        <authorList>
            <person name="Poehlein A."/>
            <person name="Schlien K."/>
            <person name="Chowdhury N.P."/>
            <person name="Gottschalk G."/>
            <person name="Buckel W."/>
            <person name="Daniel R."/>
        </authorList>
    </citation>
    <scope>NUCLEOTIDE SEQUENCE [LARGE SCALE GENOMIC DNA]</scope>
    <source>
        <strain evidence="1 2">X2</strain>
    </source>
</reference>
<sequence>MRVYENGVYRDATPEEEAELLTMQEEVIEDEPNMG</sequence>
<proteinExistence type="predicted"/>
<dbReference type="Proteomes" id="UP000068026">
    <property type="component" value="Chromosome"/>
</dbReference>
<accession>A0ABM5Y945</accession>
<evidence type="ECO:0000313" key="1">
    <source>
        <dbReference type="EMBL" id="AMJ40388.1"/>
    </source>
</evidence>